<proteinExistence type="predicted"/>
<evidence type="ECO:0000313" key="2">
    <source>
        <dbReference type="Proteomes" id="UP000008021"/>
    </source>
</evidence>
<name>A0A0E0E9P2_9ORYZ</name>
<dbReference type="Proteomes" id="UP000008021">
    <property type="component" value="Chromosome 7"/>
</dbReference>
<sequence>MAELTEGTCEGVQGCRMYMRLRWSPDLRWCARSMSRLSRGSDQGRCRSWQAPEKPRSCGIRILYAQLGWRLLGRGATLRQSIEQITRQGQEFRGQRGLSIMNLGSGLRLRRAAVQAVEELDAGRLQRVTH</sequence>
<accession>A0A0E0E9P2</accession>
<evidence type="ECO:0000313" key="1">
    <source>
        <dbReference type="EnsemblPlants" id="OMERI07G07510.1"/>
    </source>
</evidence>
<dbReference type="HOGENOM" id="CLU_145705_0_0_1"/>
<dbReference type="AlphaFoldDB" id="A0A0E0E9P2"/>
<reference evidence="1" key="2">
    <citation type="submission" date="2018-05" db="EMBL/GenBank/DDBJ databases">
        <title>OmerRS3 (Oryza meridionalis Reference Sequence Version 3).</title>
        <authorList>
            <person name="Zhang J."/>
            <person name="Kudrna D."/>
            <person name="Lee S."/>
            <person name="Talag J."/>
            <person name="Welchert J."/>
            <person name="Wing R.A."/>
        </authorList>
    </citation>
    <scope>NUCLEOTIDE SEQUENCE [LARGE SCALE GENOMIC DNA]</scope>
    <source>
        <strain evidence="1">cv. OR44</strain>
    </source>
</reference>
<keyword evidence="2" id="KW-1185">Reference proteome</keyword>
<dbReference type="EnsemblPlants" id="OMERI07G07510.1">
    <property type="protein sequence ID" value="OMERI07G07510.1"/>
    <property type="gene ID" value="OMERI07G07510"/>
</dbReference>
<dbReference type="Gramene" id="OMERI07G07510.1">
    <property type="protein sequence ID" value="OMERI07G07510.1"/>
    <property type="gene ID" value="OMERI07G07510"/>
</dbReference>
<protein>
    <submittedName>
        <fullName evidence="1">Uncharacterized protein</fullName>
    </submittedName>
</protein>
<organism evidence="1">
    <name type="scientific">Oryza meridionalis</name>
    <dbReference type="NCBI Taxonomy" id="40149"/>
    <lineage>
        <taxon>Eukaryota</taxon>
        <taxon>Viridiplantae</taxon>
        <taxon>Streptophyta</taxon>
        <taxon>Embryophyta</taxon>
        <taxon>Tracheophyta</taxon>
        <taxon>Spermatophyta</taxon>
        <taxon>Magnoliopsida</taxon>
        <taxon>Liliopsida</taxon>
        <taxon>Poales</taxon>
        <taxon>Poaceae</taxon>
        <taxon>BOP clade</taxon>
        <taxon>Oryzoideae</taxon>
        <taxon>Oryzeae</taxon>
        <taxon>Oryzinae</taxon>
        <taxon>Oryza</taxon>
    </lineage>
</organism>
<reference evidence="1" key="1">
    <citation type="submission" date="2015-04" db="UniProtKB">
        <authorList>
            <consortium name="EnsemblPlants"/>
        </authorList>
    </citation>
    <scope>IDENTIFICATION</scope>
</reference>